<dbReference type="OrthoDB" id="5458950at2"/>
<reference evidence="1 2" key="1">
    <citation type="submission" date="2019-05" db="EMBL/GenBank/DDBJ databases">
        <title>Dyadobacter AR-3-8 sp. nov., isolated from arctic soil.</title>
        <authorList>
            <person name="Chaudhary D.K."/>
        </authorList>
    </citation>
    <scope>NUCLEOTIDE SEQUENCE [LARGE SCALE GENOMIC DNA]</scope>
    <source>
        <strain evidence="1 2">AR-3-8</strain>
    </source>
</reference>
<evidence type="ECO:0000313" key="1">
    <source>
        <dbReference type="EMBL" id="TKT94147.1"/>
    </source>
</evidence>
<name>A0A4U6DCQ2_9BACT</name>
<organism evidence="1 2">
    <name type="scientific">Dyadobacter frigoris</name>
    <dbReference type="NCBI Taxonomy" id="2576211"/>
    <lineage>
        <taxon>Bacteria</taxon>
        <taxon>Pseudomonadati</taxon>
        <taxon>Bacteroidota</taxon>
        <taxon>Cytophagia</taxon>
        <taxon>Cytophagales</taxon>
        <taxon>Spirosomataceae</taxon>
        <taxon>Dyadobacter</taxon>
    </lineage>
</organism>
<gene>
    <name evidence="1" type="ORF">FDK13_02745</name>
</gene>
<dbReference type="RefSeq" id="WP_137338436.1">
    <property type="nucleotide sequence ID" value="NZ_SZVO01000001.1"/>
</dbReference>
<dbReference type="EMBL" id="SZVO01000001">
    <property type="protein sequence ID" value="TKT94147.1"/>
    <property type="molecule type" value="Genomic_DNA"/>
</dbReference>
<dbReference type="AlphaFoldDB" id="A0A4U6DCQ2"/>
<sequence length="188" mass="21149">MEEEILQAKQAFLQDYNIPGTVIMALTKAINASVQHNHTYHQNCAGELREPIREFWKGRLIALSGKYIDKQKVATYEHDILSLKEVMDENFGPSFCEGGFKISHAQKSISVFLKHLWCLGAIVTPPQCPVDRIILAHVGHGNVRPSWTKVNTIEEHRAHVALLEAHRALTPHLALAEWELLAFANVGN</sequence>
<dbReference type="Proteomes" id="UP000304900">
    <property type="component" value="Unassembled WGS sequence"/>
</dbReference>
<protein>
    <submittedName>
        <fullName evidence="1">Uncharacterized protein</fullName>
    </submittedName>
</protein>
<accession>A0A4U6DCQ2</accession>
<proteinExistence type="predicted"/>
<comment type="caution">
    <text evidence="1">The sequence shown here is derived from an EMBL/GenBank/DDBJ whole genome shotgun (WGS) entry which is preliminary data.</text>
</comment>
<evidence type="ECO:0000313" key="2">
    <source>
        <dbReference type="Proteomes" id="UP000304900"/>
    </source>
</evidence>
<keyword evidence="2" id="KW-1185">Reference proteome</keyword>